<dbReference type="NCBIfam" id="TIGR00745">
    <property type="entry name" value="apbA_panE"/>
    <property type="match status" value="1"/>
</dbReference>
<proteinExistence type="inferred from homology"/>
<dbReference type="InterPro" id="IPR036291">
    <property type="entry name" value="NAD(P)-bd_dom_sf"/>
</dbReference>
<evidence type="ECO:0000259" key="6">
    <source>
        <dbReference type="Pfam" id="PF08546"/>
    </source>
</evidence>
<organism evidence="7 8">
    <name type="scientific">Aspergillus ellipticus CBS 707.79</name>
    <dbReference type="NCBI Taxonomy" id="1448320"/>
    <lineage>
        <taxon>Eukaryota</taxon>
        <taxon>Fungi</taxon>
        <taxon>Dikarya</taxon>
        <taxon>Ascomycota</taxon>
        <taxon>Pezizomycotina</taxon>
        <taxon>Eurotiomycetes</taxon>
        <taxon>Eurotiomycetidae</taxon>
        <taxon>Eurotiales</taxon>
        <taxon>Aspergillaceae</taxon>
        <taxon>Aspergillus</taxon>
        <taxon>Aspergillus subgen. Circumdati</taxon>
    </lineage>
</organism>
<dbReference type="EC" id="1.1.1.169" evidence="4"/>
<dbReference type="EMBL" id="KZ825873">
    <property type="protein sequence ID" value="PYH94380.1"/>
    <property type="molecule type" value="Genomic_DNA"/>
</dbReference>
<evidence type="ECO:0000256" key="2">
    <source>
        <dbReference type="ARBA" id="ARBA00022857"/>
    </source>
</evidence>
<dbReference type="Gene3D" id="1.10.1040.10">
    <property type="entry name" value="N-(1-d-carboxylethyl)-l-norvaline Dehydrogenase, domain 2"/>
    <property type="match status" value="1"/>
</dbReference>
<protein>
    <recommendedName>
        <fullName evidence="4">2-dehydropantoate 2-reductase</fullName>
        <ecNumber evidence="4">1.1.1.169</ecNumber>
    </recommendedName>
    <alternativeName>
        <fullName evidence="4">Ketopantoate reductase</fullName>
    </alternativeName>
</protein>
<evidence type="ECO:0000313" key="8">
    <source>
        <dbReference type="Proteomes" id="UP000247810"/>
    </source>
</evidence>
<evidence type="ECO:0000256" key="1">
    <source>
        <dbReference type="ARBA" id="ARBA00007870"/>
    </source>
</evidence>
<name>A0A319DAI4_9EURO</name>
<dbReference type="PANTHER" id="PTHR21708">
    <property type="entry name" value="PROBABLE 2-DEHYDROPANTOATE 2-REDUCTASE"/>
    <property type="match status" value="1"/>
</dbReference>
<dbReference type="STRING" id="1448320.A0A319DAI4"/>
<dbReference type="InterPro" id="IPR003710">
    <property type="entry name" value="ApbA"/>
</dbReference>
<dbReference type="InterPro" id="IPR013328">
    <property type="entry name" value="6PGD_dom2"/>
</dbReference>
<dbReference type="SUPFAM" id="SSF51735">
    <property type="entry name" value="NAD(P)-binding Rossmann-fold domains"/>
    <property type="match status" value="1"/>
</dbReference>
<feature type="domain" description="Ketopantoate reductase C-terminal" evidence="6">
    <location>
        <begin position="202"/>
        <end position="322"/>
    </location>
</feature>
<dbReference type="OrthoDB" id="3609at2759"/>
<dbReference type="Proteomes" id="UP000247810">
    <property type="component" value="Unassembled WGS sequence"/>
</dbReference>
<evidence type="ECO:0000313" key="7">
    <source>
        <dbReference type="EMBL" id="PYH94380.1"/>
    </source>
</evidence>
<keyword evidence="2 4" id="KW-0521">NADP</keyword>
<dbReference type="GO" id="GO:0005737">
    <property type="term" value="C:cytoplasm"/>
    <property type="evidence" value="ECO:0007669"/>
    <property type="project" value="TreeGrafter"/>
</dbReference>
<dbReference type="VEuPathDB" id="FungiDB:BO71DRAFT_450146"/>
<evidence type="ECO:0000256" key="3">
    <source>
        <dbReference type="ARBA" id="ARBA00023002"/>
    </source>
</evidence>
<dbReference type="GO" id="GO:0008677">
    <property type="term" value="F:2-dehydropantoate 2-reductase activity"/>
    <property type="evidence" value="ECO:0007669"/>
    <property type="project" value="UniProtKB-EC"/>
</dbReference>
<dbReference type="AlphaFoldDB" id="A0A319DAI4"/>
<dbReference type="PANTHER" id="PTHR21708:SF30">
    <property type="entry name" value="2-DEHYDROPANTOATE 2-REDUCTASE-RELATED"/>
    <property type="match status" value="1"/>
</dbReference>
<dbReference type="Gene3D" id="3.40.50.720">
    <property type="entry name" value="NAD(P)-binding Rossmann-like Domain"/>
    <property type="match status" value="1"/>
</dbReference>
<reference evidence="7 8" key="1">
    <citation type="submission" date="2018-02" db="EMBL/GenBank/DDBJ databases">
        <title>The genomes of Aspergillus section Nigri reveals drivers in fungal speciation.</title>
        <authorList>
            <consortium name="DOE Joint Genome Institute"/>
            <person name="Vesth T.C."/>
            <person name="Nybo J."/>
            <person name="Theobald S."/>
            <person name="Brandl J."/>
            <person name="Frisvad J.C."/>
            <person name="Nielsen K.F."/>
            <person name="Lyhne E.K."/>
            <person name="Kogle M.E."/>
            <person name="Kuo A."/>
            <person name="Riley R."/>
            <person name="Clum A."/>
            <person name="Nolan M."/>
            <person name="Lipzen A."/>
            <person name="Salamov A."/>
            <person name="Henrissat B."/>
            <person name="Wiebenga A."/>
            <person name="De vries R.P."/>
            <person name="Grigoriev I.V."/>
            <person name="Mortensen U.H."/>
            <person name="Andersen M.R."/>
            <person name="Baker S.E."/>
        </authorList>
    </citation>
    <scope>NUCLEOTIDE SEQUENCE [LARGE SCALE GENOMIC DNA]</scope>
    <source>
        <strain evidence="7 8">CBS 707.79</strain>
    </source>
</reference>
<sequence>MQDKSNILLIGCGGIGTITALNLETGGKAAVTAVLRSNYEHVKAHGFSIKSVDHGEVQEFRPSTLRKTIPDVKEESLPPYRYIIVTTKNYPDVPPTAAEIIKPAVTPGYTRIVLIQNGLNIEKPLIAAYPDNIVLSGVSFCGSHEVATGKIVHEDDDELYVGAFRNPHLSADEEDGAAQEFCQIYGAGGKCKPEFNPNVGFSRWRKLLYNACLNSICAITDLDTGRIQLADGALDLLVRPAMEEIRAAAKACGHDLPAELVDFMITMDPITMYNPPSMQVDVRKGRFTEYENIVGEALNEGKARDVPMPTLTVLYGILKAMQWRTKERKGLVEIPAPVDHTVKN</sequence>
<dbReference type="Pfam" id="PF08546">
    <property type="entry name" value="ApbA_C"/>
    <property type="match status" value="1"/>
</dbReference>
<dbReference type="Pfam" id="PF02558">
    <property type="entry name" value="ApbA"/>
    <property type="match status" value="1"/>
</dbReference>
<dbReference type="FunFam" id="1.10.1040.10:FF:000017">
    <property type="entry name" value="2-dehydropantoate 2-reductase"/>
    <property type="match status" value="1"/>
</dbReference>
<dbReference type="GO" id="GO:0015940">
    <property type="term" value="P:pantothenate biosynthetic process"/>
    <property type="evidence" value="ECO:0007669"/>
    <property type="project" value="InterPro"/>
</dbReference>
<dbReference type="InterPro" id="IPR008927">
    <property type="entry name" value="6-PGluconate_DH-like_C_sf"/>
</dbReference>
<keyword evidence="3 4" id="KW-0560">Oxidoreductase</keyword>
<dbReference type="InterPro" id="IPR013752">
    <property type="entry name" value="KPA_reductase"/>
</dbReference>
<dbReference type="SUPFAM" id="SSF48179">
    <property type="entry name" value="6-phosphogluconate dehydrogenase C-terminal domain-like"/>
    <property type="match status" value="1"/>
</dbReference>
<evidence type="ECO:0000259" key="5">
    <source>
        <dbReference type="Pfam" id="PF02558"/>
    </source>
</evidence>
<evidence type="ECO:0000256" key="4">
    <source>
        <dbReference type="RuleBase" id="RU362068"/>
    </source>
</evidence>
<comment type="function">
    <text evidence="4">Catalyzes the NADPH-dependent reduction of ketopantoate into pantoic acid.</text>
</comment>
<dbReference type="InterPro" id="IPR051402">
    <property type="entry name" value="KPR-Related"/>
</dbReference>
<accession>A0A319DAI4</accession>
<comment type="catalytic activity">
    <reaction evidence="4">
        <text>(R)-pantoate + NADP(+) = 2-dehydropantoate + NADPH + H(+)</text>
        <dbReference type="Rhea" id="RHEA:16233"/>
        <dbReference type="ChEBI" id="CHEBI:11561"/>
        <dbReference type="ChEBI" id="CHEBI:15378"/>
        <dbReference type="ChEBI" id="CHEBI:15980"/>
        <dbReference type="ChEBI" id="CHEBI:57783"/>
        <dbReference type="ChEBI" id="CHEBI:58349"/>
        <dbReference type="EC" id="1.1.1.169"/>
    </reaction>
</comment>
<dbReference type="InterPro" id="IPR013332">
    <property type="entry name" value="KPR_N"/>
</dbReference>
<comment type="similarity">
    <text evidence="1 4">Belongs to the ketopantoate reductase family.</text>
</comment>
<keyword evidence="8" id="KW-1185">Reference proteome</keyword>
<feature type="domain" description="Ketopantoate reductase N-terminal" evidence="5">
    <location>
        <begin position="7"/>
        <end position="165"/>
    </location>
</feature>
<gene>
    <name evidence="7" type="ORF">BO71DRAFT_450146</name>
</gene>